<sequence length="255" mass="27716">MRIHHALATAGLGTVLTLGVTTYPATAVQTDTAGTAGSASTVSAASALGNKIAAQALGQYTSENAEVKKRRYEGAANGVNAKNNCNFYTGFWTDPRNRRFDGTKAPRTGTNRATCGTSKGYMYVKGTKTWTPVKWKSRAWCSDFAKYTWYWGGAKVTGLNSAAASFRSYGRTNHTWHTRADVAAKRYVPKKGDVVSYDWKGDGIIDHVGVITAYSTKYKAYFSVEGNSSEKLNYKNTKQSALAKYVVGYTSPKSL</sequence>
<evidence type="ECO:0000313" key="3">
    <source>
        <dbReference type="Proteomes" id="UP000252698"/>
    </source>
</evidence>
<proteinExistence type="predicted"/>
<dbReference type="KEGG" id="sata:C5746_32165"/>
<dbReference type="GeneID" id="95523029"/>
<evidence type="ECO:0000259" key="1">
    <source>
        <dbReference type="Pfam" id="PF05257"/>
    </source>
</evidence>
<organism evidence="2 3">
    <name type="scientific">Streptomyces atratus</name>
    <dbReference type="NCBI Taxonomy" id="1893"/>
    <lineage>
        <taxon>Bacteria</taxon>
        <taxon>Bacillati</taxon>
        <taxon>Actinomycetota</taxon>
        <taxon>Actinomycetes</taxon>
        <taxon>Kitasatosporales</taxon>
        <taxon>Streptomycetaceae</taxon>
        <taxon>Streptomyces</taxon>
    </lineage>
</organism>
<accession>A0A2Z5JKJ1</accession>
<name>A0A2Z5JKJ1_STRAR</name>
<dbReference type="InterPro" id="IPR007921">
    <property type="entry name" value="CHAP_dom"/>
</dbReference>
<dbReference type="AlphaFoldDB" id="A0A2Z5JKJ1"/>
<evidence type="ECO:0000313" key="2">
    <source>
        <dbReference type="EMBL" id="AXE80842.1"/>
    </source>
</evidence>
<dbReference type="InterPro" id="IPR038765">
    <property type="entry name" value="Papain-like_cys_pep_sf"/>
</dbReference>
<reference evidence="2 3" key="1">
    <citation type="journal article" date="2018" name="Front. Microbiol.">
        <title>Genome Sequencing of Streptomyces atratus SCSIOZH16 and Activation Production of Nocardamine via Metabolic Engineering.</title>
        <authorList>
            <person name="Li Y."/>
            <person name="Zhang C."/>
            <person name="Liu C."/>
            <person name="Ju J."/>
            <person name="Ma J."/>
        </authorList>
    </citation>
    <scope>NUCLEOTIDE SEQUENCE [LARGE SCALE GENOMIC DNA]</scope>
    <source>
        <strain evidence="2 3">SCSIO_ZH16</strain>
    </source>
</reference>
<dbReference type="SUPFAM" id="SSF54001">
    <property type="entry name" value="Cysteine proteinases"/>
    <property type="match status" value="1"/>
</dbReference>
<dbReference type="RefSeq" id="WP_114247256.1">
    <property type="nucleotide sequence ID" value="NZ_CP027306.1"/>
</dbReference>
<protein>
    <recommendedName>
        <fullName evidence="1">Peptidase C51 domain-containing protein</fullName>
    </recommendedName>
</protein>
<gene>
    <name evidence="2" type="ORF">C5746_32165</name>
</gene>
<dbReference type="Proteomes" id="UP000252698">
    <property type="component" value="Chromosome"/>
</dbReference>
<dbReference type="EMBL" id="CP027306">
    <property type="protein sequence ID" value="AXE80842.1"/>
    <property type="molecule type" value="Genomic_DNA"/>
</dbReference>
<feature type="domain" description="Peptidase C51" evidence="1">
    <location>
        <begin position="137"/>
        <end position="215"/>
    </location>
</feature>
<dbReference type="Pfam" id="PF05257">
    <property type="entry name" value="CHAP"/>
    <property type="match status" value="1"/>
</dbReference>